<evidence type="ECO:0000313" key="4">
    <source>
        <dbReference type="Proteomes" id="UP000092544"/>
    </source>
</evidence>
<name>A0A1A8TPG1_9GAMM</name>
<evidence type="ECO:0000313" key="3">
    <source>
        <dbReference type="EMBL" id="SBS34935.1"/>
    </source>
</evidence>
<keyword evidence="1" id="KW-0732">Signal</keyword>
<dbReference type="InterPro" id="IPR007029">
    <property type="entry name" value="YHS_dom"/>
</dbReference>
<dbReference type="Pfam" id="PF04945">
    <property type="entry name" value="YHS"/>
    <property type="match status" value="1"/>
</dbReference>
<dbReference type="RefSeq" id="WP_067018230.1">
    <property type="nucleotide sequence ID" value="NZ_FLOB01000008.1"/>
</dbReference>
<dbReference type="OrthoDB" id="344729at2"/>
<accession>A0A1A8TPG1</accession>
<feature type="domain" description="YHS" evidence="2">
    <location>
        <begin position="38"/>
        <end position="84"/>
    </location>
</feature>
<dbReference type="STRING" id="1792290.MSP8886_03216"/>
<sequence>MKKYVLVLMMLLSGFVYAKDPIYTSFFSNKALDGYDTVAYFTDHKAVEGSKQYTTKYKGADWYFSSAKHLAMFKKTPEKYAPQYGGYCAWAIAAKNDFASADPHQWAIVDSKLYLNYDSEVKAKWDKNPKGFIKMGDRNWPSLINK</sequence>
<dbReference type="AlphaFoldDB" id="A0A1A8TPG1"/>
<reference evidence="3 4" key="1">
    <citation type="submission" date="2016-06" db="EMBL/GenBank/DDBJ databases">
        <authorList>
            <person name="Kjaerup R.B."/>
            <person name="Dalgaard T.S."/>
            <person name="Juul-Madsen H.R."/>
        </authorList>
    </citation>
    <scope>NUCLEOTIDE SEQUENCE [LARGE SCALE GENOMIC DNA]</scope>
    <source>
        <strain evidence="3 4">CECT 8886</strain>
    </source>
</reference>
<dbReference type="Proteomes" id="UP000092544">
    <property type="component" value="Unassembled WGS sequence"/>
</dbReference>
<evidence type="ECO:0000256" key="1">
    <source>
        <dbReference type="SAM" id="SignalP"/>
    </source>
</evidence>
<gene>
    <name evidence="3" type="ORF">MSP8886_03216</name>
</gene>
<dbReference type="EMBL" id="FLOB01000008">
    <property type="protein sequence ID" value="SBS34935.1"/>
    <property type="molecule type" value="Genomic_DNA"/>
</dbReference>
<proteinExistence type="predicted"/>
<dbReference type="NCBIfam" id="NF041384">
    <property type="entry name" value="YHS_seleno_dom"/>
    <property type="match status" value="1"/>
</dbReference>
<protein>
    <submittedName>
        <fullName evidence="3">YHS domain protein</fullName>
    </submittedName>
</protein>
<organism evidence="3 4">
    <name type="scientific">Marinomonas spartinae</name>
    <dbReference type="NCBI Taxonomy" id="1792290"/>
    <lineage>
        <taxon>Bacteria</taxon>
        <taxon>Pseudomonadati</taxon>
        <taxon>Pseudomonadota</taxon>
        <taxon>Gammaproteobacteria</taxon>
        <taxon>Oceanospirillales</taxon>
        <taxon>Oceanospirillaceae</taxon>
        <taxon>Marinomonas</taxon>
    </lineage>
</organism>
<evidence type="ECO:0000259" key="2">
    <source>
        <dbReference type="Pfam" id="PF04945"/>
    </source>
</evidence>
<feature type="signal peptide" evidence="1">
    <location>
        <begin position="1"/>
        <end position="18"/>
    </location>
</feature>
<keyword evidence="4" id="KW-1185">Reference proteome</keyword>
<feature type="chain" id="PRO_5008379192" evidence="1">
    <location>
        <begin position="19"/>
        <end position="146"/>
    </location>
</feature>